<dbReference type="PANTHER" id="PTHR30250">
    <property type="entry name" value="PST FAMILY PREDICTED COLANIC ACID TRANSPORTER"/>
    <property type="match status" value="1"/>
</dbReference>
<evidence type="ECO:0000313" key="7">
    <source>
        <dbReference type="EMBL" id="GAH48361.1"/>
    </source>
</evidence>
<evidence type="ECO:0000256" key="3">
    <source>
        <dbReference type="ARBA" id="ARBA00022692"/>
    </source>
</evidence>
<reference evidence="7" key="1">
    <citation type="journal article" date="2014" name="Front. Microbiol.">
        <title>High frequency of phylogenetically diverse reductive dehalogenase-homologous genes in deep subseafloor sedimentary metagenomes.</title>
        <authorList>
            <person name="Kawai M."/>
            <person name="Futagami T."/>
            <person name="Toyoda A."/>
            <person name="Takaki Y."/>
            <person name="Nishi S."/>
            <person name="Hori S."/>
            <person name="Arai W."/>
            <person name="Tsubouchi T."/>
            <person name="Morono Y."/>
            <person name="Uchiyama I."/>
            <person name="Ito T."/>
            <person name="Fujiyama A."/>
            <person name="Inagaki F."/>
            <person name="Takami H."/>
        </authorList>
    </citation>
    <scope>NUCLEOTIDE SEQUENCE</scope>
    <source>
        <strain evidence="7">Expedition CK06-06</strain>
    </source>
</reference>
<dbReference type="EMBL" id="BARU01024300">
    <property type="protein sequence ID" value="GAH48361.1"/>
    <property type="molecule type" value="Genomic_DNA"/>
</dbReference>
<dbReference type="AlphaFoldDB" id="X1FRP8"/>
<keyword evidence="4 6" id="KW-1133">Transmembrane helix</keyword>
<evidence type="ECO:0000256" key="6">
    <source>
        <dbReference type="SAM" id="Phobius"/>
    </source>
</evidence>
<gene>
    <name evidence="7" type="ORF">S03H2_39326</name>
</gene>
<evidence type="ECO:0000256" key="5">
    <source>
        <dbReference type="ARBA" id="ARBA00023136"/>
    </source>
</evidence>
<dbReference type="InterPro" id="IPR050833">
    <property type="entry name" value="Poly_Biosynth_Transport"/>
</dbReference>
<feature type="transmembrane region" description="Helical" evidence="6">
    <location>
        <begin position="66"/>
        <end position="88"/>
    </location>
</feature>
<keyword evidence="2" id="KW-1003">Cell membrane</keyword>
<feature type="transmembrane region" description="Helical" evidence="6">
    <location>
        <begin position="12"/>
        <end position="35"/>
    </location>
</feature>
<protein>
    <submittedName>
        <fullName evidence="7">Uncharacterized protein</fullName>
    </submittedName>
</protein>
<comment type="caution">
    <text evidence="7">The sequence shown here is derived from an EMBL/GenBank/DDBJ whole genome shotgun (WGS) entry which is preliminary data.</text>
</comment>
<accession>X1FRP8</accession>
<keyword evidence="5 6" id="KW-0472">Membrane</keyword>
<sequence>STPEIASQGYFVTPLAALSTLFLSVSGIIGFILIMTKKTKKLAPIWIAAAALNLGLNILLVPRIGILGAAITTLIAFSLALGAVSYYSFKEFKFSIDWHFIIKSLIASMVMSLAAWLMAPQGNLDTILTVVAGVIIYGVVLLLLRGFSKEEIRFFWGLLRRSSPMVNPDDKDK</sequence>
<feature type="transmembrane region" description="Helical" evidence="6">
    <location>
        <begin position="100"/>
        <end position="118"/>
    </location>
</feature>
<feature type="transmembrane region" description="Helical" evidence="6">
    <location>
        <begin position="124"/>
        <end position="144"/>
    </location>
</feature>
<evidence type="ECO:0000256" key="1">
    <source>
        <dbReference type="ARBA" id="ARBA00004651"/>
    </source>
</evidence>
<feature type="transmembrane region" description="Helical" evidence="6">
    <location>
        <begin position="42"/>
        <end position="60"/>
    </location>
</feature>
<feature type="non-terminal residue" evidence="7">
    <location>
        <position position="1"/>
    </location>
</feature>
<evidence type="ECO:0000256" key="4">
    <source>
        <dbReference type="ARBA" id="ARBA00022989"/>
    </source>
</evidence>
<proteinExistence type="predicted"/>
<organism evidence="7">
    <name type="scientific">marine sediment metagenome</name>
    <dbReference type="NCBI Taxonomy" id="412755"/>
    <lineage>
        <taxon>unclassified sequences</taxon>
        <taxon>metagenomes</taxon>
        <taxon>ecological metagenomes</taxon>
    </lineage>
</organism>
<comment type="subcellular location">
    <subcellularLocation>
        <location evidence="1">Cell membrane</location>
        <topology evidence="1">Multi-pass membrane protein</topology>
    </subcellularLocation>
</comment>
<evidence type="ECO:0000256" key="2">
    <source>
        <dbReference type="ARBA" id="ARBA00022475"/>
    </source>
</evidence>
<dbReference type="GO" id="GO:0005886">
    <property type="term" value="C:plasma membrane"/>
    <property type="evidence" value="ECO:0007669"/>
    <property type="project" value="UniProtKB-SubCell"/>
</dbReference>
<keyword evidence="3 6" id="KW-0812">Transmembrane</keyword>
<dbReference type="PANTHER" id="PTHR30250:SF11">
    <property type="entry name" value="O-ANTIGEN TRANSPORTER-RELATED"/>
    <property type="match status" value="1"/>
</dbReference>
<name>X1FRP8_9ZZZZ</name>